<organism evidence="2">
    <name type="scientific">Solanum lycopersicum</name>
    <name type="common">Tomato</name>
    <name type="synonym">Lycopersicon esculentum</name>
    <dbReference type="NCBI Taxonomy" id="4081"/>
    <lineage>
        <taxon>Eukaryota</taxon>
        <taxon>Viridiplantae</taxon>
        <taxon>Streptophyta</taxon>
        <taxon>Embryophyta</taxon>
        <taxon>Tracheophyta</taxon>
        <taxon>Spermatophyta</taxon>
        <taxon>Magnoliopsida</taxon>
        <taxon>eudicotyledons</taxon>
        <taxon>Gunneridae</taxon>
        <taxon>Pentapetalae</taxon>
        <taxon>asterids</taxon>
        <taxon>lamiids</taxon>
        <taxon>Solanales</taxon>
        <taxon>Solanaceae</taxon>
        <taxon>Solanoideae</taxon>
        <taxon>Solaneae</taxon>
        <taxon>Solanum</taxon>
        <taxon>Solanum subgen. Lycopersicon</taxon>
    </lineage>
</organism>
<dbReference type="InterPro" id="IPR038595">
    <property type="entry name" value="LOR_sf"/>
</dbReference>
<evidence type="ECO:0000313" key="2">
    <source>
        <dbReference type="EnsemblPlants" id="Solyc09g014833.1.1"/>
    </source>
</evidence>
<dbReference type="Gene3D" id="2.40.160.200">
    <property type="entry name" value="LURP1-related"/>
    <property type="match status" value="1"/>
</dbReference>
<dbReference type="SUPFAM" id="SSF54518">
    <property type="entry name" value="Tubby C-terminal domain-like"/>
    <property type="match status" value="1"/>
</dbReference>
<dbReference type="Pfam" id="PF04525">
    <property type="entry name" value="LOR"/>
    <property type="match status" value="1"/>
</dbReference>
<dbReference type="Proteomes" id="UP000004994">
    <property type="component" value="Chromosome 9"/>
</dbReference>
<accession>A0A3Q7IVE7</accession>
<dbReference type="InterPro" id="IPR007612">
    <property type="entry name" value="LOR"/>
</dbReference>
<sequence>MAESSYASMDNYVIESEYCTSNQVDVVISRKMNGNFMFKVKGNSFGWHDKRLILDATDNPWITLKQKVHSRRLI</sequence>
<dbReference type="AlphaFoldDB" id="A0A3Q7IVE7"/>
<keyword evidence="3" id="KW-1185">Reference proteome</keyword>
<name>A0A3Q7IVE7_SOLLC</name>
<dbReference type="InterPro" id="IPR025659">
    <property type="entry name" value="Tubby-like_C"/>
</dbReference>
<reference evidence="2" key="2">
    <citation type="submission" date="2019-01" db="UniProtKB">
        <authorList>
            <consortium name="EnsemblPlants"/>
        </authorList>
    </citation>
    <scope>IDENTIFICATION</scope>
    <source>
        <strain evidence="2">cv. Heinz 1706</strain>
    </source>
</reference>
<evidence type="ECO:0000256" key="1">
    <source>
        <dbReference type="ARBA" id="ARBA00005437"/>
    </source>
</evidence>
<dbReference type="InParanoid" id="A0A3Q7IVE7"/>
<reference evidence="2" key="1">
    <citation type="journal article" date="2012" name="Nature">
        <title>The tomato genome sequence provides insights into fleshy fruit evolution.</title>
        <authorList>
            <consortium name="Tomato Genome Consortium"/>
        </authorList>
    </citation>
    <scope>NUCLEOTIDE SEQUENCE [LARGE SCALE GENOMIC DNA]</scope>
    <source>
        <strain evidence="2">cv. Heinz 1706</strain>
    </source>
</reference>
<dbReference type="EnsemblPlants" id="Solyc09g014833.1.1">
    <property type="protein sequence ID" value="Solyc09g014833.1.1"/>
    <property type="gene ID" value="Solyc09g014833.1"/>
</dbReference>
<comment type="similarity">
    <text evidence="1">Belongs to the LOR family.</text>
</comment>
<evidence type="ECO:0000313" key="3">
    <source>
        <dbReference type="Proteomes" id="UP000004994"/>
    </source>
</evidence>
<protein>
    <submittedName>
        <fullName evidence="2">Uncharacterized protein</fullName>
    </submittedName>
</protein>
<proteinExistence type="inferred from homology"/>
<dbReference type="Gramene" id="Solyc09g014833.1.1">
    <property type="protein sequence ID" value="Solyc09g014833.1.1"/>
    <property type="gene ID" value="Solyc09g014833.1"/>
</dbReference>